<dbReference type="AlphaFoldDB" id="A0A4Y8SH50"/>
<dbReference type="EMBL" id="SOZE01000007">
    <property type="protein sequence ID" value="TFF38258.1"/>
    <property type="molecule type" value="Genomic_DNA"/>
</dbReference>
<sequence>MKTVNWKVLKTEAEYDKALERTIEIFHADLNTPEGEELDLLLLLVKDYEDRHFHIPSPDPIEMIKLKLEEKGLKQKDLEPIIGSKGYVSSVLSGKKELTLKMVRGLHKFLGIPAEIFLADNTKPVH</sequence>
<feature type="domain" description="HTH cro/C1-type" evidence="1">
    <location>
        <begin position="64"/>
        <end position="117"/>
    </location>
</feature>
<name>A0A4Y8SH50_9SPHI</name>
<dbReference type="InterPro" id="IPR039060">
    <property type="entry name" value="Antitox_HigA"/>
</dbReference>
<evidence type="ECO:0000259" key="1">
    <source>
        <dbReference type="PROSITE" id="PS50943"/>
    </source>
</evidence>
<protein>
    <submittedName>
        <fullName evidence="2">Helix-turn-helix domain-containing protein</fullName>
    </submittedName>
</protein>
<dbReference type="PROSITE" id="PS50943">
    <property type="entry name" value="HTH_CROC1"/>
    <property type="match status" value="1"/>
</dbReference>
<evidence type="ECO:0000313" key="3">
    <source>
        <dbReference type="Proteomes" id="UP000297540"/>
    </source>
</evidence>
<dbReference type="SMART" id="SM00530">
    <property type="entry name" value="HTH_XRE"/>
    <property type="match status" value="1"/>
</dbReference>
<dbReference type="Gene3D" id="1.10.260.40">
    <property type="entry name" value="lambda repressor-like DNA-binding domains"/>
    <property type="match status" value="1"/>
</dbReference>
<dbReference type="Proteomes" id="UP000297540">
    <property type="component" value="Unassembled WGS sequence"/>
</dbReference>
<dbReference type="InterPro" id="IPR010982">
    <property type="entry name" value="Lambda_DNA-bd_dom_sf"/>
</dbReference>
<gene>
    <name evidence="2" type="ORF">E2R66_09495</name>
</gene>
<dbReference type="Pfam" id="PF01381">
    <property type="entry name" value="HTH_3"/>
    <property type="match status" value="1"/>
</dbReference>
<dbReference type="GO" id="GO:0006355">
    <property type="term" value="P:regulation of DNA-templated transcription"/>
    <property type="evidence" value="ECO:0007669"/>
    <property type="project" value="InterPro"/>
</dbReference>
<dbReference type="PANTHER" id="PTHR40455">
    <property type="entry name" value="ANTITOXIN HIGA"/>
    <property type="match status" value="1"/>
</dbReference>
<dbReference type="SUPFAM" id="SSF47413">
    <property type="entry name" value="lambda repressor-like DNA-binding domains"/>
    <property type="match status" value="1"/>
</dbReference>
<accession>A0A4Y8SH50</accession>
<dbReference type="InterPro" id="IPR001387">
    <property type="entry name" value="Cro/C1-type_HTH"/>
</dbReference>
<dbReference type="PANTHER" id="PTHR40455:SF1">
    <property type="entry name" value="ANTITOXIN HIGA"/>
    <property type="match status" value="1"/>
</dbReference>
<organism evidence="2 3">
    <name type="scientific">Mucilaginibacter psychrotolerans</name>
    <dbReference type="NCBI Taxonomy" id="1524096"/>
    <lineage>
        <taxon>Bacteria</taxon>
        <taxon>Pseudomonadati</taxon>
        <taxon>Bacteroidota</taxon>
        <taxon>Sphingobacteriia</taxon>
        <taxon>Sphingobacteriales</taxon>
        <taxon>Sphingobacteriaceae</taxon>
        <taxon>Mucilaginibacter</taxon>
    </lineage>
</organism>
<dbReference type="OrthoDB" id="9796786at2"/>
<proteinExistence type="predicted"/>
<dbReference type="GO" id="GO:0001046">
    <property type="term" value="F:core promoter sequence-specific DNA binding"/>
    <property type="evidence" value="ECO:0007669"/>
    <property type="project" value="TreeGrafter"/>
</dbReference>
<comment type="caution">
    <text evidence="2">The sequence shown here is derived from an EMBL/GenBank/DDBJ whole genome shotgun (WGS) entry which is preliminary data.</text>
</comment>
<dbReference type="CDD" id="cd00093">
    <property type="entry name" value="HTH_XRE"/>
    <property type="match status" value="1"/>
</dbReference>
<reference evidence="2 3" key="1">
    <citation type="journal article" date="2017" name="Int. J. Syst. Evol. Microbiol.">
        <title>Mucilaginibacterpsychrotolerans sp. nov., isolated from peatlands.</title>
        <authorList>
            <person name="Deng Y."/>
            <person name="Shen L."/>
            <person name="Xu B."/>
            <person name="Liu Y."/>
            <person name="Gu Z."/>
            <person name="Liu H."/>
            <person name="Zhou Y."/>
        </authorList>
    </citation>
    <scope>NUCLEOTIDE SEQUENCE [LARGE SCALE GENOMIC DNA]</scope>
    <source>
        <strain evidence="2 3">NH7-4</strain>
    </source>
</reference>
<dbReference type="RefSeq" id="WP_133229980.1">
    <property type="nucleotide sequence ID" value="NZ_SOZE01000007.1"/>
</dbReference>
<keyword evidence="3" id="KW-1185">Reference proteome</keyword>
<evidence type="ECO:0000313" key="2">
    <source>
        <dbReference type="EMBL" id="TFF38258.1"/>
    </source>
</evidence>